<dbReference type="PANTHER" id="PTHR43108">
    <property type="entry name" value="N-ACETYLGLUCOSAMINE-6-SULFATASE FAMILY MEMBER"/>
    <property type="match status" value="1"/>
</dbReference>
<dbReference type="RefSeq" id="WP_183308736.1">
    <property type="nucleotide sequence ID" value="NZ_JACIEP010000019.1"/>
</dbReference>
<feature type="modified residue" description="3-oxoalanine (Ser)" evidence="1">
    <location>
        <position position="87"/>
    </location>
</feature>
<dbReference type="Gene3D" id="3.40.720.10">
    <property type="entry name" value="Alkaline Phosphatase, subunit A"/>
    <property type="match status" value="1"/>
</dbReference>
<keyword evidence="5" id="KW-1185">Reference proteome</keyword>
<name>A0A840D0R1_9BACT</name>
<organism evidence="4 5">
    <name type="scientific">Dysgonomonas hofstadii</name>
    <dbReference type="NCBI Taxonomy" id="637886"/>
    <lineage>
        <taxon>Bacteria</taxon>
        <taxon>Pseudomonadati</taxon>
        <taxon>Bacteroidota</taxon>
        <taxon>Bacteroidia</taxon>
        <taxon>Bacteroidales</taxon>
        <taxon>Dysgonomonadaceae</taxon>
        <taxon>Dysgonomonas</taxon>
    </lineage>
</organism>
<evidence type="ECO:0000256" key="2">
    <source>
        <dbReference type="SAM" id="Coils"/>
    </source>
</evidence>
<evidence type="ECO:0000313" key="4">
    <source>
        <dbReference type="EMBL" id="MBB4037893.1"/>
    </source>
</evidence>
<dbReference type="Pfam" id="PF00884">
    <property type="entry name" value="Sulfatase"/>
    <property type="match status" value="1"/>
</dbReference>
<dbReference type="CDD" id="cd16031">
    <property type="entry name" value="G6S_like"/>
    <property type="match status" value="1"/>
</dbReference>
<dbReference type="InterPro" id="IPR000917">
    <property type="entry name" value="Sulfatase_N"/>
</dbReference>
<dbReference type="InterPro" id="IPR017850">
    <property type="entry name" value="Alkaline_phosphatase_core_sf"/>
</dbReference>
<comment type="PTM">
    <text evidence="1">The conversion to 3-oxoalanine (also known as C-formylglycine, FGly), of a serine or cysteine residue in prokaryotes and of a cysteine residue in eukaryotes, is critical for catalytic activity.</text>
</comment>
<proteinExistence type="predicted"/>
<feature type="domain" description="Sulfatase N-terminal" evidence="3">
    <location>
        <begin position="36"/>
        <end position="395"/>
    </location>
</feature>
<evidence type="ECO:0000256" key="1">
    <source>
        <dbReference type="PIRSR" id="PIRSR600917-52"/>
    </source>
</evidence>
<gene>
    <name evidence="4" type="ORF">GGR21_003817</name>
</gene>
<dbReference type="AlphaFoldDB" id="A0A840D0R1"/>
<feature type="coiled-coil region" evidence="2">
    <location>
        <begin position="487"/>
        <end position="514"/>
    </location>
</feature>
<keyword evidence="2" id="KW-0175">Coiled coil</keyword>
<sequence>MKLRRNILLSVGTISGFTPLIAQSELQPSAKEEGRPNILFILSDDHTSQAWGIYGGVLSDYVKNDNIRRLAAEGCVLDNAFCTNSISVPSRASILTGAYSQVNGVYTLADALSPEEDNIAKELQASGYQTALFGKWHLKKRPTGFDDFCVFHDQGEYHDPIMKTPDNWIDDDQGRAGNVMHGFSTDIVTNMTMDWIKNRDKDKPFMMFCHFKATHEPWDFPERLKHLYDDVEFPEPENMMEFGPEKSGRTYPGQQLENMAWRWETASKDPTAWWCLYPELPFSTQGLDKIDARKKTYQKLIKDYLRCGAAIDDNIGRLLDMLDKEGLTENTIVIYVSDQGYFLGEHGFFDKRMMLEESLRMPFVIRYPKEIPAGTRNKDIILNIDFAALLADYAHADVPQDSQGKSFRKNLQGSTPSDWRQSMYYRYWTQHKIRPAHMGIRNHNYKLMFLYGDPLDTKGSEEGSTAPTWEFYDLRIDPHENHNQYNNPEYQEIINQMKQEMMQLKVDVKDTDSDNPEMQKIIDTYYW</sequence>
<dbReference type="EMBL" id="JACIEP010000019">
    <property type="protein sequence ID" value="MBB4037893.1"/>
    <property type="molecule type" value="Genomic_DNA"/>
</dbReference>
<dbReference type="SUPFAM" id="SSF53649">
    <property type="entry name" value="Alkaline phosphatase-like"/>
    <property type="match status" value="1"/>
</dbReference>
<reference evidence="4 5" key="1">
    <citation type="submission" date="2020-08" db="EMBL/GenBank/DDBJ databases">
        <title>Genomic Encyclopedia of Type Strains, Phase IV (KMG-IV): sequencing the most valuable type-strain genomes for metagenomic binning, comparative biology and taxonomic classification.</title>
        <authorList>
            <person name="Goeker M."/>
        </authorList>
    </citation>
    <scope>NUCLEOTIDE SEQUENCE [LARGE SCALE GENOMIC DNA]</scope>
    <source>
        <strain evidence="4 5">DSM 104969</strain>
    </source>
</reference>
<comment type="caution">
    <text evidence="4">The sequence shown here is derived from an EMBL/GenBank/DDBJ whole genome shotgun (WGS) entry which is preliminary data.</text>
</comment>
<evidence type="ECO:0000259" key="3">
    <source>
        <dbReference type="Pfam" id="PF00884"/>
    </source>
</evidence>
<dbReference type="Proteomes" id="UP000555103">
    <property type="component" value="Unassembled WGS sequence"/>
</dbReference>
<evidence type="ECO:0000313" key="5">
    <source>
        <dbReference type="Proteomes" id="UP000555103"/>
    </source>
</evidence>
<dbReference type="PANTHER" id="PTHR43108:SF6">
    <property type="entry name" value="N-SULPHOGLUCOSAMINE SULPHOHYDROLASE"/>
    <property type="match status" value="1"/>
</dbReference>
<protein>
    <submittedName>
        <fullName evidence="4">Arylsulfatase A-like enzyme</fullName>
    </submittedName>
</protein>
<accession>A0A840D0R1</accession>